<feature type="compositionally biased region" description="Basic and acidic residues" evidence="1">
    <location>
        <begin position="40"/>
        <end position="51"/>
    </location>
</feature>
<comment type="caution">
    <text evidence="4">The sequence shown here is derived from an EMBL/GenBank/DDBJ whole genome shotgun (WGS) entry which is preliminary data.</text>
</comment>
<accession>A0AAU9MF93</accession>
<dbReference type="EMBL" id="CAKMRJ010002101">
    <property type="protein sequence ID" value="CAH1424985.1"/>
    <property type="molecule type" value="Genomic_DNA"/>
</dbReference>
<evidence type="ECO:0000313" key="4">
    <source>
        <dbReference type="EMBL" id="CAH1424985.1"/>
    </source>
</evidence>
<dbReference type="Pfam" id="PF00005">
    <property type="entry name" value="ABC_tran"/>
    <property type="match status" value="1"/>
</dbReference>
<dbReference type="GO" id="GO:0005524">
    <property type="term" value="F:ATP binding"/>
    <property type="evidence" value="ECO:0007669"/>
    <property type="project" value="InterPro"/>
</dbReference>
<gene>
    <name evidence="4" type="ORF">LVIROSA_LOCUS12154</name>
</gene>
<dbReference type="InterPro" id="IPR003439">
    <property type="entry name" value="ABC_transporter-like_ATP-bd"/>
</dbReference>
<dbReference type="InterPro" id="IPR029481">
    <property type="entry name" value="ABC_trans_N"/>
</dbReference>
<evidence type="ECO:0000313" key="5">
    <source>
        <dbReference type="Proteomes" id="UP001157418"/>
    </source>
</evidence>
<feature type="domain" description="ABC transporter" evidence="2">
    <location>
        <begin position="156"/>
        <end position="248"/>
    </location>
</feature>
<reference evidence="4 5" key="1">
    <citation type="submission" date="2022-01" db="EMBL/GenBank/DDBJ databases">
        <authorList>
            <person name="Xiong W."/>
            <person name="Schranz E."/>
        </authorList>
    </citation>
    <scope>NUCLEOTIDE SEQUENCE [LARGE SCALE GENOMIC DNA]</scope>
</reference>
<organism evidence="4 5">
    <name type="scientific">Lactuca virosa</name>
    <dbReference type="NCBI Taxonomy" id="75947"/>
    <lineage>
        <taxon>Eukaryota</taxon>
        <taxon>Viridiplantae</taxon>
        <taxon>Streptophyta</taxon>
        <taxon>Embryophyta</taxon>
        <taxon>Tracheophyta</taxon>
        <taxon>Spermatophyta</taxon>
        <taxon>Magnoliopsida</taxon>
        <taxon>eudicotyledons</taxon>
        <taxon>Gunneridae</taxon>
        <taxon>Pentapetalae</taxon>
        <taxon>asterids</taxon>
        <taxon>campanulids</taxon>
        <taxon>Asterales</taxon>
        <taxon>Asteraceae</taxon>
        <taxon>Cichorioideae</taxon>
        <taxon>Cichorieae</taxon>
        <taxon>Lactucinae</taxon>
        <taxon>Lactuca</taxon>
    </lineage>
</organism>
<protein>
    <recommendedName>
        <fullName evidence="6">ABC transporter domain-containing protein</fullName>
    </recommendedName>
</protein>
<evidence type="ECO:0000259" key="2">
    <source>
        <dbReference type="Pfam" id="PF00005"/>
    </source>
</evidence>
<dbReference type="Pfam" id="PF14510">
    <property type="entry name" value="ABC_trans_N"/>
    <property type="match status" value="1"/>
</dbReference>
<dbReference type="SUPFAM" id="SSF52540">
    <property type="entry name" value="P-loop containing nucleoside triphosphate hydrolases"/>
    <property type="match status" value="2"/>
</dbReference>
<dbReference type="PANTHER" id="PTHR48040">
    <property type="entry name" value="PLEIOTROPIC DRUG RESISTANCE PROTEIN 1-LIKE ISOFORM X1"/>
    <property type="match status" value="1"/>
</dbReference>
<dbReference type="AlphaFoldDB" id="A0AAU9MF93"/>
<dbReference type="PANTHER" id="PTHR48040:SF66">
    <property type="entry name" value="PLANT PDR ABC TRANSPORTER ASSOCIATED-RELATED"/>
    <property type="match status" value="1"/>
</dbReference>
<keyword evidence="5" id="KW-1185">Reference proteome</keyword>
<name>A0AAU9MF93_9ASTR</name>
<dbReference type="GO" id="GO:0016887">
    <property type="term" value="F:ATP hydrolysis activity"/>
    <property type="evidence" value="ECO:0007669"/>
    <property type="project" value="InterPro"/>
</dbReference>
<feature type="domain" description="Pleiotropic ABC efflux transporter N-terminal" evidence="3">
    <location>
        <begin position="80"/>
        <end position="130"/>
    </location>
</feature>
<proteinExistence type="predicted"/>
<dbReference type="Gene3D" id="3.40.50.300">
    <property type="entry name" value="P-loop containing nucleotide triphosphate hydrolases"/>
    <property type="match status" value="1"/>
</dbReference>
<sequence>MDEKGKSSVSESLARSISRGISMASPGWRIEDVFSPGRGGSHDGRTSRNSKEDEEALRWAALEKLPTYSRKFIDKIFMDPEEDNDKFLKKFRDRVDKAGITLPTVEVRFQNLSIEADCHVGDRALQTLINSARNIVESFFAIVGINFSQKAKLHILKDASGVIRPSRLALLLGPPSSGKTTLLLALAGRLDHSLKVDGEITYNGHKLNEFEPRRTAGYISQNDIHAGEMTVKETLDFSARCQGIGSRLGSFPFVT</sequence>
<evidence type="ECO:0000256" key="1">
    <source>
        <dbReference type="SAM" id="MobiDB-lite"/>
    </source>
</evidence>
<dbReference type="Proteomes" id="UP001157418">
    <property type="component" value="Unassembled WGS sequence"/>
</dbReference>
<evidence type="ECO:0008006" key="6">
    <source>
        <dbReference type="Google" id="ProtNLM"/>
    </source>
</evidence>
<evidence type="ECO:0000259" key="3">
    <source>
        <dbReference type="Pfam" id="PF14510"/>
    </source>
</evidence>
<dbReference type="InterPro" id="IPR027417">
    <property type="entry name" value="P-loop_NTPase"/>
</dbReference>
<feature type="region of interest" description="Disordered" evidence="1">
    <location>
        <begin position="28"/>
        <end position="53"/>
    </location>
</feature>